<dbReference type="AlphaFoldDB" id="A0A1G9VI80"/>
<evidence type="ECO:0000259" key="1">
    <source>
        <dbReference type="SMART" id="SM00507"/>
    </source>
</evidence>
<accession>A0A1G9VI80</accession>
<evidence type="ECO:0000313" key="3">
    <source>
        <dbReference type="Proteomes" id="UP000199544"/>
    </source>
</evidence>
<reference evidence="3" key="1">
    <citation type="submission" date="2016-10" db="EMBL/GenBank/DDBJ databases">
        <authorList>
            <person name="Varghese N."/>
            <person name="Submissions S."/>
        </authorList>
    </citation>
    <scope>NUCLEOTIDE SEQUENCE [LARGE SCALE GENOMIC DNA]</scope>
    <source>
        <strain evidence="3">CGMCC 1.6854</strain>
    </source>
</reference>
<dbReference type="Gene3D" id="1.10.30.50">
    <property type="match status" value="1"/>
</dbReference>
<sequence length="301" mass="36454">MYKSKIEIEIIDFNGEQVEAKSCKECEEIKPLTDFFKQKGGLGGVRARCKVCWYSRHKEKLNQRSREWQQKNKEKVKEYNREWTKANRERINERERNRYKENPDLFKERRQIKYQRDPEAHKQYQYTYRERHKEKHLTYQRAYYKGNKEIFLESNKKYMKVNREVVRARTLRRRARKKSLPDDLTAQQYKFILERFDYKCALSGQKLEVLDLDHFIPLATGWGGTTLGNMIPLSPSLNSSKQDRNPFEWIKRKDIQEVVSLEKFQEVVEYLAEINDMTPDEYKEYVDDCFANPIFITENNL</sequence>
<dbReference type="InterPro" id="IPR003615">
    <property type="entry name" value="HNH_nuc"/>
</dbReference>
<gene>
    <name evidence="2" type="ORF">SAMN04488137_1601</name>
</gene>
<dbReference type="SMART" id="SM00507">
    <property type="entry name" value="HNHc"/>
    <property type="match status" value="1"/>
</dbReference>
<name>A0A1G9VI80_9BACL</name>
<dbReference type="STRING" id="459525.SAMN04488137_1601"/>
<proteinExistence type="predicted"/>
<dbReference type="EMBL" id="FNHW01000001">
    <property type="protein sequence ID" value="SDM71810.1"/>
    <property type="molecule type" value="Genomic_DNA"/>
</dbReference>
<keyword evidence="3" id="KW-1185">Reference proteome</keyword>
<protein>
    <recommendedName>
        <fullName evidence="1">HNH nuclease domain-containing protein</fullName>
    </recommendedName>
</protein>
<dbReference type="Proteomes" id="UP000199544">
    <property type="component" value="Unassembled WGS sequence"/>
</dbReference>
<evidence type="ECO:0000313" key="2">
    <source>
        <dbReference type="EMBL" id="SDM71810.1"/>
    </source>
</evidence>
<dbReference type="OrthoDB" id="2944078at2"/>
<organism evidence="2 3">
    <name type="scientific">Fictibacillus solisalsi</name>
    <dbReference type="NCBI Taxonomy" id="459525"/>
    <lineage>
        <taxon>Bacteria</taxon>
        <taxon>Bacillati</taxon>
        <taxon>Bacillota</taxon>
        <taxon>Bacilli</taxon>
        <taxon>Bacillales</taxon>
        <taxon>Fictibacillaceae</taxon>
        <taxon>Fictibacillus</taxon>
    </lineage>
</organism>
<dbReference type="RefSeq" id="WP_090233750.1">
    <property type="nucleotide sequence ID" value="NZ_FNHW01000001.1"/>
</dbReference>
<feature type="domain" description="HNH nuclease" evidence="1">
    <location>
        <begin position="187"/>
        <end position="239"/>
    </location>
</feature>